<accession>A0AAN0NJL6</accession>
<evidence type="ECO:0000313" key="1">
    <source>
        <dbReference type="EMBL" id="WZU68597.1"/>
    </source>
</evidence>
<dbReference type="InterPro" id="IPR015018">
    <property type="entry name" value="DUF1905"/>
</dbReference>
<organism evidence="1 2">
    <name type="scientific">Yoonia rhodophyticola</name>
    <dbReference type="NCBI Taxonomy" id="3137370"/>
    <lineage>
        <taxon>Bacteria</taxon>
        <taxon>Pseudomonadati</taxon>
        <taxon>Pseudomonadota</taxon>
        <taxon>Alphaproteobacteria</taxon>
        <taxon>Rhodobacterales</taxon>
        <taxon>Paracoccaceae</taxon>
        <taxon>Yoonia</taxon>
    </lineage>
</organism>
<dbReference type="Pfam" id="PF08922">
    <property type="entry name" value="DUF1905"/>
    <property type="match status" value="1"/>
</dbReference>
<dbReference type="InterPro" id="IPR037079">
    <property type="entry name" value="AF2212/PG0164-like_sf"/>
</dbReference>
<dbReference type="Proteomes" id="UP001470809">
    <property type="component" value="Chromosome"/>
</dbReference>
<dbReference type="EMBL" id="CP151767">
    <property type="protein sequence ID" value="WZU68597.1"/>
    <property type="molecule type" value="Genomic_DNA"/>
</dbReference>
<dbReference type="RefSeq" id="WP_342077887.1">
    <property type="nucleotide sequence ID" value="NZ_CP151767.2"/>
</dbReference>
<dbReference type="Pfam" id="PF13376">
    <property type="entry name" value="OmdA"/>
    <property type="match status" value="1"/>
</dbReference>
<gene>
    <name evidence="1" type="ORF">AABB31_06840</name>
</gene>
<dbReference type="Gene3D" id="2.40.30.100">
    <property type="entry name" value="AF2212/PG0164-like"/>
    <property type="match status" value="1"/>
</dbReference>
<name>A0AAN0NJL6_9RHOB</name>
<dbReference type="KEGG" id="yrh:AABB31_06840"/>
<sequence>MTAYLSFEGQVVPMTWGKSVYTVLPLPDEVAEALHAQGARRVEGEINDHPINLALTKAPVLDAVFLWTGKSLLQQIGITPGEPLEIRLRKADDTVETPDDVALALRQADATPVWEALTPGKKRGLLHGINTAKRAETRTKRIAKLIADIT</sequence>
<reference evidence="2" key="1">
    <citation type="submission" date="2024-04" db="EMBL/GenBank/DDBJ databases">
        <title>Phylogenomic analyses of a clade within the roseobacter group suggest taxonomic reassignments of species of the genera Aestuariivita, Citreicella, Loktanella, Nautella, Pelagibaca, Ruegeria, Thalassobius, Thiobacimonas and Tropicibacter, and the proposal o.</title>
        <authorList>
            <person name="Jeon C.O."/>
        </authorList>
    </citation>
    <scope>NUCLEOTIDE SEQUENCE [LARGE SCALE GENOMIC DNA]</scope>
    <source>
        <strain evidence="2">SS1-5</strain>
    </source>
</reference>
<dbReference type="AlphaFoldDB" id="A0AAN0NJL6"/>
<evidence type="ECO:0000313" key="2">
    <source>
        <dbReference type="Proteomes" id="UP001470809"/>
    </source>
</evidence>
<protein>
    <submittedName>
        <fullName evidence="1">YdeI/OmpD-associated family protein</fullName>
    </submittedName>
</protein>
<keyword evidence="2" id="KW-1185">Reference proteome</keyword>
<reference evidence="1 2" key="2">
    <citation type="submission" date="2024-08" db="EMBL/GenBank/DDBJ databases">
        <title>Phylogenomic analyses of a clade within the roseobacter group suggest taxonomic reassignments of species of the genera Aestuariivita, Citreicella, Loktanella, Nautella, Pelagibaca, Ruegeria, Thalassobius, Thiobacimonas and Tropicibacter, and the proposal o.</title>
        <authorList>
            <person name="Jeon C.O."/>
        </authorList>
    </citation>
    <scope>NUCLEOTIDE SEQUENCE [LARGE SCALE GENOMIC DNA]</scope>
    <source>
        <strain evidence="1 2">SS1-5</strain>
    </source>
</reference>
<proteinExistence type="predicted"/>